<evidence type="ECO:0000313" key="1">
    <source>
        <dbReference type="EMBL" id="ERN02794.1"/>
    </source>
</evidence>
<sequence length="199" mass="22571">MAKFEGELPSGISNINIKSLIYLNVSNSIIIRWRNEFPRGLRVPYGIGNLANLRMKHLCTFTHPNHSPKGVSRCVALRCVFSVSLCVGFIPLQISRRPICCPRKVARVSVQDWKSGGEVEEGSMPCLQTLHIGACNKLKGLHQGLHCLTALQSFSLYETTPVSMKRLDRLEGEDRSKVQHIPLIQRYFKIQGEWYYEAM</sequence>
<dbReference type="Gramene" id="ERN02794">
    <property type="protein sequence ID" value="ERN02794"/>
    <property type="gene ID" value="AMTR_s00086p00099100"/>
</dbReference>
<dbReference type="InterPro" id="IPR032675">
    <property type="entry name" value="LRR_dom_sf"/>
</dbReference>
<accession>W1P570</accession>
<reference evidence="2" key="1">
    <citation type="journal article" date="2013" name="Science">
        <title>The Amborella genome and the evolution of flowering plants.</title>
        <authorList>
            <consortium name="Amborella Genome Project"/>
        </authorList>
    </citation>
    <scope>NUCLEOTIDE SEQUENCE [LARGE SCALE GENOMIC DNA]</scope>
</reference>
<organism evidence="1 2">
    <name type="scientific">Amborella trichopoda</name>
    <dbReference type="NCBI Taxonomy" id="13333"/>
    <lineage>
        <taxon>Eukaryota</taxon>
        <taxon>Viridiplantae</taxon>
        <taxon>Streptophyta</taxon>
        <taxon>Embryophyta</taxon>
        <taxon>Tracheophyta</taxon>
        <taxon>Spermatophyta</taxon>
        <taxon>Magnoliopsida</taxon>
        <taxon>Amborellales</taxon>
        <taxon>Amborellaceae</taxon>
        <taxon>Amborella</taxon>
    </lineage>
</organism>
<dbReference type="AlphaFoldDB" id="W1P570"/>
<evidence type="ECO:0000313" key="2">
    <source>
        <dbReference type="Proteomes" id="UP000017836"/>
    </source>
</evidence>
<proteinExistence type="predicted"/>
<dbReference type="HOGENOM" id="CLU_1373910_0_0_1"/>
<name>W1P570_AMBTC</name>
<evidence type="ECO:0008006" key="3">
    <source>
        <dbReference type="Google" id="ProtNLM"/>
    </source>
</evidence>
<gene>
    <name evidence="1" type="ORF">AMTR_s00086p00099100</name>
</gene>
<dbReference type="Proteomes" id="UP000017836">
    <property type="component" value="Unassembled WGS sequence"/>
</dbReference>
<dbReference type="EMBL" id="KI394485">
    <property type="protein sequence ID" value="ERN02794.1"/>
    <property type="molecule type" value="Genomic_DNA"/>
</dbReference>
<dbReference type="Gene3D" id="3.80.10.10">
    <property type="entry name" value="Ribonuclease Inhibitor"/>
    <property type="match status" value="1"/>
</dbReference>
<protein>
    <recommendedName>
        <fullName evidence="3">NB-ARC domain-containing protein</fullName>
    </recommendedName>
</protein>
<keyword evidence="2" id="KW-1185">Reference proteome</keyword>